<evidence type="ECO:0000313" key="1">
    <source>
        <dbReference type="EnsemblPlants" id="Pp3c3_35410V3.3"/>
    </source>
</evidence>
<organism evidence="1 2">
    <name type="scientific">Physcomitrium patens</name>
    <name type="common">Spreading-leaved earth moss</name>
    <name type="synonym">Physcomitrella patens</name>
    <dbReference type="NCBI Taxonomy" id="3218"/>
    <lineage>
        <taxon>Eukaryota</taxon>
        <taxon>Viridiplantae</taxon>
        <taxon>Streptophyta</taxon>
        <taxon>Embryophyta</taxon>
        <taxon>Bryophyta</taxon>
        <taxon>Bryophytina</taxon>
        <taxon>Bryopsida</taxon>
        <taxon>Funariidae</taxon>
        <taxon>Funariales</taxon>
        <taxon>Funariaceae</taxon>
        <taxon>Physcomitrium</taxon>
    </lineage>
</organism>
<reference evidence="1 2" key="2">
    <citation type="journal article" date="2018" name="Plant J.">
        <title>The Physcomitrella patens chromosome-scale assembly reveals moss genome structure and evolution.</title>
        <authorList>
            <person name="Lang D."/>
            <person name="Ullrich K.K."/>
            <person name="Murat F."/>
            <person name="Fuchs J."/>
            <person name="Jenkins J."/>
            <person name="Haas F.B."/>
            <person name="Piednoel M."/>
            <person name="Gundlach H."/>
            <person name="Van Bel M."/>
            <person name="Meyberg R."/>
            <person name="Vives C."/>
            <person name="Morata J."/>
            <person name="Symeonidi A."/>
            <person name="Hiss M."/>
            <person name="Muchero W."/>
            <person name="Kamisugi Y."/>
            <person name="Saleh O."/>
            <person name="Blanc G."/>
            <person name="Decker E.L."/>
            <person name="van Gessel N."/>
            <person name="Grimwood J."/>
            <person name="Hayes R.D."/>
            <person name="Graham S.W."/>
            <person name="Gunter L.E."/>
            <person name="McDaniel S.F."/>
            <person name="Hoernstein S.N.W."/>
            <person name="Larsson A."/>
            <person name="Li F.W."/>
            <person name="Perroud P.F."/>
            <person name="Phillips J."/>
            <person name="Ranjan P."/>
            <person name="Rokshar D.S."/>
            <person name="Rothfels C.J."/>
            <person name="Schneider L."/>
            <person name="Shu S."/>
            <person name="Stevenson D.W."/>
            <person name="Thummler F."/>
            <person name="Tillich M."/>
            <person name="Villarreal Aguilar J.C."/>
            <person name="Widiez T."/>
            <person name="Wong G.K."/>
            <person name="Wymore A."/>
            <person name="Zhang Y."/>
            <person name="Zimmer A.D."/>
            <person name="Quatrano R.S."/>
            <person name="Mayer K.F.X."/>
            <person name="Goodstein D."/>
            <person name="Casacuberta J.M."/>
            <person name="Vandepoele K."/>
            <person name="Reski R."/>
            <person name="Cuming A.C."/>
            <person name="Tuskan G.A."/>
            <person name="Maumus F."/>
            <person name="Salse J."/>
            <person name="Schmutz J."/>
            <person name="Rensing S.A."/>
        </authorList>
    </citation>
    <scope>NUCLEOTIDE SEQUENCE [LARGE SCALE GENOMIC DNA]</scope>
    <source>
        <strain evidence="1 2">cv. Gransden 2004</strain>
    </source>
</reference>
<sequence length="203" mass="23002">MFSSYRSMSFGACAEFEAENDDGFVFKVRKRHLEYTSVSPLDTMEPLKALVKERHSHEDPEPVAGHPCDLEKKAKRLLTLKEMYEAELEAWKKLEAAAVPLVFEEPLSNSDTPLSSPEQDPHAEFLKELKIEVENMEEYIKRLQDHIVLAESTYKLRVKEMREDANFRPADQIVLALTDQATSDVDVLATQGSLSSSASLNDL</sequence>
<dbReference type="EMBL" id="ABEU02000003">
    <property type="status" value="NOT_ANNOTATED_CDS"/>
    <property type="molecule type" value="Genomic_DNA"/>
</dbReference>
<accession>A9SSC8</accession>
<dbReference type="InParanoid" id="A9SSC8"/>
<dbReference type="PANTHER" id="PTHR35737">
    <property type="entry name" value="CRYPTIC LOCI REGULATOR"/>
    <property type="match status" value="1"/>
</dbReference>
<protein>
    <submittedName>
        <fullName evidence="1">Uncharacterized protein</fullName>
    </submittedName>
</protein>
<dbReference type="HOGENOM" id="CLU_1484383_0_0_1"/>
<proteinExistence type="predicted"/>
<evidence type="ECO:0000313" key="2">
    <source>
        <dbReference type="Proteomes" id="UP000006727"/>
    </source>
</evidence>
<dbReference type="AlphaFoldDB" id="A9SSC8"/>
<reference evidence="1 2" key="1">
    <citation type="journal article" date="2008" name="Science">
        <title>The Physcomitrella genome reveals evolutionary insights into the conquest of land by plants.</title>
        <authorList>
            <person name="Rensing S."/>
            <person name="Lang D."/>
            <person name="Zimmer A."/>
            <person name="Terry A."/>
            <person name="Salamov A."/>
            <person name="Shapiro H."/>
            <person name="Nishiyama T."/>
            <person name="Perroud P.-F."/>
            <person name="Lindquist E."/>
            <person name="Kamisugi Y."/>
            <person name="Tanahashi T."/>
            <person name="Sakakibara K."/>
            <person name="Fujita T."/>
            <person name="Oishi K."/>
            <person name="Shin-I T."/>
            <person name="Kuroki Y."/>
            <person name="Toyoda A."/>
            <person name="Suzuki Y."/>
            <person name="Hashimoto A."/>
            <person name="Yamaguchi K."/>
            <person name="Sugano A."/>
            <person name="Kohara Y."/>
            <person name="Fujiyama A."/>
            <person name="Anterola A."/>
            <person name="Aoki S."/>
            <person name="Ashton N."/>
            <person name="Barbazuk W.B."/>
            <person name="Barker E."/>
            <person name="Bennetzen J."/>
            <person name="Bezanilla M."/>
            <person name="Blankenship R."/>
            <person name="Cho S.H."/>
            <person name="Dutcher S."/>
            <person name="Estelle M."/>
            <person name="Fawcett J.A."/>
            <person name="Gundlach H."/>
            <person name="Hanada K."/>
            <person name="Heyl A."/>
            <person name="Hicks K.A."/>
            <person name="Hugh J."/>
            <person name="Lohr M."/>
            <person name="Mayer K."/>
            <person name="Melkozernov A."/>
            <person name="Murata T."/>
            <person name="Nelson D."/>
            <person name="Pils B."/>
            <person name="Prigge M."/>
            <person name="Reiss B."/>
            <person name="Renner T."/>
            <person name="Rombauts S."/>
            <person name="Rushton P."/>
            <person name="Sanderfoot A."/>
            <person name="Schween G."/>
            <person name="Shiu S.-H."/>
            <person name="Stueber K."/>
            <person name="Theodoulou F.L."/>
            <person name="Tu H."/>
            <person name="Van de Peer Y."/>
            <person name="Verrier P.J."/>
            <person name="Waters E."/>
            <person name="Wood A."/>
            <person name="Yang L."/>
            <person name="Cove D."/>
            <person name="Cuming A."/>
            <person name="Hasebe M."/>
            <person name="Lucas S."/>
            <person name="Mishler D.B."/>
            <person name="Reski R."/>
            <person name="Grigoriev I."/>
            <person name="Quatrano R.S."/>
            <person name="Boore J.L."/>
        </authorList>
    </citation>
    <scope>NUCLEOTIDE SEQUENCE [LARGE SCALE GENOMIC DNA]</scope>
    <source>
        <strain evidence="1 2">cv. Gransden 2004</strain>
    </source>
</reference>
<reference evidence="1" key="3">
    <citation type="submission" date="2020-12" db="UniProtKB">
        <authorList>
            <consortium name="EnsemblPlants"/>
        </authorList>
    </citation>
    <scope>IDENTIFICATION</scope>
</reference>
<dbReference type="Gramene" id="Pp3c3_35410V3.3">
    <property type="protein sequence ID" value="Pp3c3_35410V3.3"/>
    <property type="gene ID" value="Pp3c3_35410"/>
</dbReference>
<dbReference type="EnsemblPlants" id="Pp3c3_35410V3.3">
    <property type="protein sequence ID" value="Pp3c3_35410V3.3"/>
    <property type="gene ID" value="Pp3c3_35410"/>
</dbReference>
<name>A9SSC8_PHYPA</name>
<dbReference type="Proteomes" id="UP000006727">
    <property type="component" value="Chromosome 3"/>
</dbReference>
<keyword evidence="2" id="KW-1185">Reference proteome</keyword>
<dbReference type="PANTHER" id="PTHR35737:SF1">
    <property type="entry name" value="CRYPTIC LOCI REGULATOR"/>
    <property type="match status" value="1"/>
</dbReference>
<gene>
    <name evidence="1" type="primary">LOC112279671</name>
</gene>